<evidence type="ECO:0000313" key="2">
    <source>
        <dbReference type="EMBL" id="GAA1986664.1"/>
    </source>
</evidence>
<protein>
    <recommendedName>
        <fullName evidence="4">Alpha/beta hydrolase</fullName>
    </recommendedName>
</protein>
<dbReference type="SUPFAM" id="SSF53474">
    <property type="entry name" value="alpha/beta-Hydrolases"/>
    <property type="match status" value="1"/>
</dbReference>
<evidence type="ECO:0008006" key="4">
    <source>
        <dbReference type="Google" id="ProtNLM"/>
    </source>
</evidence>
<feature type="region of interest" description="Disordered" evidence="1">
    <location>
        <begin position="63"/>
        <end position="89"/>
    </location>
</feature>
<proteinExistence type="predicted"/>
<gene>
    <name evidence="2" type="ORF">GCM10009777_20970</name>
</gene>
<comment type="caution">
    <text evidence="2">The sequence shown here is derived from an EMBL/GenBank/DDBJ whole genome shotgun (WGS) entry which is preliminary data.</text>
</comment>
<reference evidence="3" key="1">
    <citation type="journal article" date="2019" name="Int. J. Syst. Evol. Microbiol.">
        <title>The Global Catalogue of Microorganisms (GCM) 10K type strain sequencing project: providing services to taxonomists for standard genome sequencing and annotation.</title>
        <authorList>
            <consortium name="The Broad Institute Genomics Platform"/>
            <consortium name="The Broad Institute Genome Sequencing Center for Infectious Disease"/>
            <person name="Wu L."/>
            <person name="Ma J."/>
        </authorList>
    </citation>
    <scope>NUCLEOTIDE SEQUENCE [LARGE SCALE GENOMIC DNA]</scope>
    <source>
        <strain evidence="3">JCM 14902</strain>
    </source>
</reference>
<dbReference type="Proteomes" id="UP001500326">
    <property type="component" value="Unassembled WGS sequence"/>
</dbReference>
<dbReference type="EMBL" id="BAAAOH010000001">
    <property type="protein sequence ID" value="GAA1986664.1"/>
    <property type="molecule type" value="Genomic_DNA"/>
</dbReference>
<dbReference type="Gene3D" id="3.40.50.1820">
    <property type="entry name" value="alpha/beta hydrolase"/>
    <property type="match status" value="1"/>
</dbReference>
<evidence type="ECO:0000313" key="3">
    <source>
        <dbReference type="Proteomes" id="UP001500326"/>
    </source>
</evidence>
<keyword evidence="3" id="KW-1185">Reference proteome</keyword>
<name>A0ABP5DUN1_9MICO</name>
<organism evidence="2 3">
    <name type="scientific">Microbacterium pumilum</name>
    <dbReference type="NCBI Taxonomy" id="344165"/>
    <lineage>
        <taxon>Bacteria</taxon>
        <taxon>Bacillati</taxon>
        <taxon>Actinomycetota</taxon>
        <taxon>Actinomycetes</taxon>
        <taxon>Micrococcales</taxon>
        <taxon>Microbacteriaceae</taxon>
        <taxon>Microbacterium</taxon>
    </lineage>
</organism>
<feature type="compositionally biased region" description="Low complexity" evidence="1">
    <location>
        <begin position="63"/>
        <end position="74"/>
    </location>
</feature>
<dbReference type="InterPro" id="IPR029058">
    <property type="entry name" value="AB_hydrolase_fold"/>
</dbReference>
<accession>A0ABP5DUN1</accession>
<evidence type="ECO:0000256" key="1">
    <source>
        <dbReference type="SAM" id="MobiDB-lite"/>
    </source>
</evidence>
<sequence length="251" mass="26970">MDPRWLAWASSATLRAQRSHETRVAEMPESEMTDAIDFCPARAPLFALAAGILALSACAPMAGGESESGDSGASPISTPIGPGRARATPRRIERARWMTSWMTCARFSPPRRSRLRICSSGRPAAGFDVYHYAGRHPDEVVGLVMDDVPSPQADIPASKVPPWDSPDNQEHMDYVLIEHQLAVDRLPIPAIPLTVLWATNGQSATQDDQDLWLEGSSDPQTVAVESGHDIVHGNPAAVADAIAGMLASMRG</sequence>